<accession>A0A0E0C236</accession>
<reference evidence="2" key="1">
    <citation type="submission" date="2015-04" db="UniProtKB">
        <authorList>
            <consortium name="EnsemblPlants"/>
        </authorList>
    </citation>
    <scope>IDENTIFICATION</scope>
</reference>
<dbReference type="Gramene" id="OMERI01G14670.1">
    <property type="protein sequence ID" value="OMERI01G14670.1"/>
    <property type="gene ID" value="OMERI01G14670"/>
</dbReference>
<organism evidence="2">
    <name type="scientific">Oryza meridionalis</name>
    <dbReference type="NCBI Taxonomy" id="40149"/>
    <lineage>
        <taxon>Eukaryota</taxon>
        <taxon>Viridiplantae</taxon>
        <taxon>Streptophyta</taxon>
        <taxon>Embryophyta</taxon>
        <taxon>Tracheophyta</taxon>
        <taxon>Spermatophyta</taxon>
        <taxon>Magnoliopsida</taxon>
        <taxon>Liliopsida</taxon>
        <taxon>Poales</taxon>
        <taxon>Poaceae</taxon>
        <taxon>BOP clade</taxon>
        <taxon>Oryzoideae</taxon>
        <taxon>Oryzeae</taxon>
        <taxon>Oryzinae</taxon>
        <taxon>Oryza</taxon>
    </lineage>
</organism>
<dbReference type="EnsemblPlants" id="OMERI01G14670.1">
    <property type="protein sequence ID" value="OMERI01G14670.1"/>
    <property type="gene ID" value="OMERI01G14670"/>
</dbReference>
<evidence type="ECO:0000256" key="1">
    <source>
        <dbReference type="SAM" id="MobiDB-lite"/>
    </source>
</evidence>
<dbReference type="HOGENOM" id="CLU_131190_0_0_1"/>
<protein>
    <submittedName>
        <fullName evidence="2">Uncharacterized protein</fullName>
    </submittedName>
</protein>
<evidence type="ECO:0000313" key="3">
    <source>
        <dbReference type="Proteomes" id="UP000008021"/>
    </source>
</evidence>
<dbReference type="AlphaFoldDB" id="A0A0E0C236"/>
<reference evidence="2" key="2">
    <citation type="submission" date="2018-05" db="EMBL/GenBank/DDBJ databases">
        <title>OmerRS3 (Oryza meridionalis Reference Sequence Version 3).</title>
        <authorList>
            <person name="Zhang J."/>
            <person name="Kudrna D."/>
            <person name="Lee S."/>
            <person name="Talag J."/>
            <person name="Welchert J."/>
            <person name="Wing R.A."/>
        </authorList>
    </citation>
    <scope>NUCLEOTIDE SEQUENCE [LARGE SCALE GENOMIC DNA]</scope>
    <source>
        <strain evidence="2">cv. OR44</strain>
    </source>
</reference>
<feature type="compositionally biased region" description="Pro residues" evidence="1">
    <location>
        <begin position="1"/>
        <end position="12"/>
    </location>
</feature>
<dbReference type="Proteomes" id="UP000008021">
    <property type="component" value="Chromosome 1"/>
</dbReference>
<name>A0A0E0C236_9ORYZ</name>
<sequence length="118" mass="11870">MNSEPPPQPPPSLTEATGDSESDAAAVDRGSCPADDGDAESCCGGDQDGGGGAPAAGSVEALSWELWMREYCAGYQLVVAADDGKCAAPATEDVAAAAGDSDAESDRLFWEACIAHGF</sequence>
<keyword evidence="3" id="KW-1185">Reference proteome</keyword>
<proteinExistence type="predicted"/>
<feature type="region of interest" description="Disordered" evidence="1">
    <location>
        <begin position="1"/>
        <end position="56"/>
    </location>
</feature>
<evidence type="ECO:0000313" key="2">
    <source>
        <dbReference type="EnsemblPlants" id="OMERI01G14670.1"/>
    </source>
</evidence>
<dbReference type="eggNOG" id="ENOG502R6GU">
    <property type="taxonomic scope" value="Eukaryota"/>
</dbReference>